<dbReference type="Pfam" id="PF04264">
    <property type="entry name" value="YceI"/>
    <property type="match status" value="1"/>
</dbReference>
<dbReference type="Gene3D" id="2.40.128.110">
    <property type="entry name" value="Lipid/polyisoprenoid-binding, YceI-like"/>
    <property type="match status" value="1"/>
</dbReference>
<organism evidence="3 4">
    <name type="scientific">Paraglaciecola aquimarina</name>
    <dbReference type="NCBI Taxonomy" id="1235557"/>
    <lineage>
        <taxon>Bacteria</taxon>
        <taxon>Pseudomonadati</taxon>
        <taxon>Pseudomonadota</taxon>
        <taxon>Gammaproteobacteria</taxon>
        <taxon>Alteromonadales</taxon>
        <taxon>Alteromonadaceae</taxon>
        <taxon>Paraglaciecola</taxon>
    </lineage>
</organism>
<sequence length="195" mass="21120">MKKLSSWFLTSVLASSFVANSAIADWTLQNAQSSVHFISTKKQNIDEIHHFKQLTGQLTNSGKFTLSIDLASVETGIEIRNTRMREQLFKVGTFPTADVSAQLPTEVMQLKAGQTSKVEVTAELSLMQTTMPLALHIQVTKTTDNSYVATSIQPVLISASSVGLQQGVETLQKLAGLPSIGLTVPVSFNLLLNAD</sequence>
<comment type="caution">
    <text evidence="3">The sequence shown here is derived from an EMBL/GenBank/DDBJ whole genome shotgun (WGS) entry which is preliminary data.</text>
</comment>
<feature type="chain" id="PRO_5045843590" evidence="1">
    <location>
        <begin position="25"/>
        <end position="195"/>
    </location>
</feature>
<protein>
    <submittedName>
        <fullName evidence="3">YceI family protein</fullName>
    </submittedName>
</protein>
<dbReference type="PANTHER" id="PTHR34406:SF1">
    <property type="entry name" value="PROTEIN YCEI"/>
    <property type="match status" value="1"/>
</dbReference>
<reference evidence="3 4" key="1">
    <citation type="submission" date="2023-10" db="EMBL/GenBank/DDBJ databases">
        <title>Glaciecola aquimarina strain GGW-M5 nov., isolated from a coastal seawater.</title>
        <authorList>
            <person name="Bayburt H."/>
            <person name="Kim J.M."/>
            <person name="Choi B.J."/>
            <person name="Jeon C.O."/>
        </authorList>
    </citation>
    <scope>NUCLEOTIDE SEQUENCE [LARGE SCALE GENOMIC DNA]</scope>
    <source>
        <strain evidence="3 4">KCTC 32108</strain>
    </source>
</reference>
<evidence type="ECO:0000313" key="4">
    <source>
        <dbReference type="Proteomes" id="UP001247805"/>
    </source>
</evidence>
<keyword evidence="1" id="KW-0732">Signal</keyword>
<feature type="domain" description="Lipid/polyisoprenoid-binding YceI-like" evidence="2">
    <location>
        <begin position="25"/>
        <end position="193"/>
    </location>
</feature>
<dbReference type="PIRSF" id="PIRSF029811">
    <property type="entry name" value="UCP029811"/>
    <property type="match status" value="1"/>
</dbReference>
<dbReference type="SMART" id="SM00867">
    <property type="entry name" value="YceI"/>
    <property type="match status" value="1"/>
</dbReference>
<evidence type="ECO:0000256" key="1">
    <source>
        <dbReference type="SAM" id="SignalP"/>
    </source>
</evidence>
<dbReference type="RefSeq" id="WP_316024922.1">
    <property type="nucleotide sequence ID" value="NZ_JAWDIO010000002.1"/>
</dbReference>
<name>A0ABU3ST89_9ALTE</name>
<dbReference type="InterPro" id="IPR027016">
    <property type="entry name" value="UCP029811"/>
</dbReference>
<dbReference type="EMBL" id="JAWDIO010000002">
    <property type="protein sequence ID" value="MDU0353234.1"/>
    <property type="molecule type" value="Genomic_DNA"/>
</dbReference>
<dbReference type="Proteomes" id="UP001247805">
    <property type="component" value="Unassembled WGS sequence"/>
</dbReference>
<accession>A0ABU3ST89</accession>
<dbReference type="InterPro" id="IPR007372">
    <property type="entry name" value="Lipid/polyisoprenoid-bd_YceI"/>
</dbReference>
<gene>
    <name evidence="3" type="ORF">RS130_04190</name>
</gene>
<dbReference type="SUPFAM" id="SSF101874">
    <property type="entry name" value="YceI-like"/>
    <property type="match status" value="1"/>
</dbReference>
<dbReference type="PANTHER" id="PTHR34406">
    <property type="entry name" value="PROTEIN YCEI"/>
    <property type="match status" value="1"/>
</dbReference>
<proteinExistence type="predicted"/>
<dbReference type="InterPro" id="IPR036761">
    <property type="entry name" value="TTHA0802/YceI-like_sf"/>
</dbReference>
<feature type="signal peptide" evidence="1">
    <location>
        <begin position="1"/>
        <end position="24"/>
    </location>
</feature>
<keyword evidence="4" id="KW-1185">Reference proteome</keyword>
<evidence type="ECO:0000313" key="3">
    <source>
        <dbReference type="EMBL" id="MDU0353234.1"/>
    </source>
</evidence>
<evidence type="ECO:0000259" key="2">
    <source>
        <dbReference type="SMART" id="SM00867"/>
    </source>
</evidence>